<feature type="compositionally biased region" description="Low complexity" evidence="1">
    <location>
        <begin position="888"/>
        <end position="900"/>
    </location>
</feature>
<dbReference type="Pfam" id="PF08429">
    <property type="entry name" value="PLU-1"/>
    <property type="match status" value="1"/>
</dbReference>
<feature type="domain" description="Lysine-specific demethylase-like" evidence="2">
    <location>
        <begin position="32"/>
        <end position="347"/>
    </location>
</feature>
<proteinExistence type="predicted"/>
<dbReference type="OrthoDB" id="1678912at2759"/>
<feature type="compositionally biased region" description="Basic residues" evidence="1">
    <location>
        <begin position="92"/>
        <end position="103"/>
    </location>
</feature>
<feature type="region of interest" description="Disordered" evidence="1">
    <location>
        <begin position="829"/>
        <end position="984"/>
    </location>
</feature>
<feature type="compositionally biased region" description="Basic and acidic residues" evidence="1">
    <location>
        <begin position="952"/>
        <end position="966"/>
    </location>
</feature>
<gene>
    <name evidence="3" type="primary">msc1</name>
    <name evidence="3" type="ORF">A0H81_09729</name>
</gene>
<feature type="compositionally biased region" description="Polar residues" evidence="1">
    <location>
        <begin position="877"/>
        <end position="887"/>
    </location>
</feature>
<keyword evidence="4" id="KW-1185">Reference proteome</keyword>
<dbReference type="Proteomes" id="UP000092993">
    <property type="component" value="Unassembled WGS sequence"/>
</dbReference>
<dbReference type="SUPFAM" id="SSF57903">
    <property type="entry name" value="FYVE/PHD zinc finger"/>
    <property type="match status" value="1"/>
</dbReference>
<accession>A0A1C7M1B5</accession>
<sequence length="984" mass="111580">MANRVLRKRFSDTELQDIQAKVSERAAVPTVWRSKLNRLLTESPRPALRSLRALLAEGDRINYPLSELHSLRKCVTKANDWVDSANTFIVRKPTRKRPRKSRGRSSAADSTASVAGDDGLERPERTLDDLYALLKEVENLGFDCPEIASLKGVATEAEETRAKARTLLDSAVLPRGRDSYVHECERLIVFGSNLNVLIDELLEVEKIVLREQLLKELEDDVDDDTITLEDVRQYVSRARSCNLSPENSNMKHLETLLRAGEAWEARAKALMEKPQRTLEELDEFAKPKKSGVPVDPELLEHILQVRYKAKEIEKQAKSWLTPEAGAAKPKVPDVMKLVSRAEKEFNIPAILDLKRTVDFAHDLESRCEAVLKGRYQHTEEGDIFNTMLQWRKYAKEHLTMFYLTHFEKLDKQLSVHFRWLEGLPWYCKQHGEAHGQPILDDVVESTRPEDDLPPSDEYFTCICTNPVRPPAPGTVSDAVQCDHCFARFHGVCAANGGSCPFCDHHHWNGAIHKERSWHFCYLPTILLHAPDITRGYSEEWKQLEIIVHRVDRLSAVIGQFLSFASQPTNQRQEYIPQVRHYMRKLYKIQFAVSPNPEVSFGLDLAGLHRILAGQPQVPVRMKKRRRPKFVFGQDIDKDWLDGTRCICRGRTTYLLNYPTVECELCGKLYHAGCVFYPLDHPAGWTYPFSEVRVRYVENPNPEPEVFVDTKEMLDTFSKDIILMKLPQPYTQTLFVELMRFTPGQPDNVAANGIPTPRMPGPSNTQQSSSPFAHTFSRTDSTFVHWALRERTSSIIFSPWSPTSALGKPVEQCRGICCTAYRENAPWSGAAKVPRRYTSQTSRKRKYPDDPASMPDERLVPPAPVSRSPKRHHAAHTPQPSASRANQGLSPSLAMMLSPSPVDIRSPPRQPSGSYASRGMVPSPTSSRMPDDRPPNPPHGQRRVKLVYTDVNVRPDGHSRGHGDERWAPGPAAPLDGRSPQGSRR</sequence>
<evidence type="ECO:0000259" key="2">
    <source>
        <dbReference type="Pfam" id="PF08429"/>
    </source>
</evidence>
<dbReference type="InterPro" id="IPR011011">
    <property type="entry name" value="Znf_FYVE_PHD"/>
</dbReference>
<feature type="region of interest" description="Disordered" evidence="1">
    <location>
        <begin position="92"/>
        <end position="121"/>
    </location>
</feature>
<reference evidence="3 4" key="1">
    <citation type="submission" date="2016-03" db="EMBL/GenBank/DDBJ databases">
        <title>Whole genome sequencing of Grifola frondosa 9006-11.</title>
        <authorList>
            <person name="Min B."/>
            <person name="Park H."/>
            <person name="Kim J.-G."/>
            <person name="Cho H."/>
            <person name="Oh Y.-L."/>
            <person name="Kong W.-S."/>
            <person name="Choi I.-G."/>
        </authorList>
    </citation>
    <scope>NUCLEOTIDE SEQUENCE [LARGE SCALE GENOMIC DNA]</scope>
    <source>
        <strain evidence="3 4">9006-11</strain>
    </source>
</reference>
<dbReference type="AlphaFoldDB" id="A0A1C7M1B5"/>
<dbReference type="STRING" id="5627.A0A1C7M1B5"/>
<evidence type="ECO:0000313" key="4">
    <source>
        <dbReference type="Proteomes" id="UP000092993"/>
    </source>
</evidence>
<protein>
    <submittedName>
        <fullName evidence="3">Multicopy suppressor of chk1 protein 1</fullName>
    </submittedName>
</protein>
<name>A0A1C7M1B5_GRIFR</name>
<evidence type="ECO:0000313" key="3">
    <source>
        <dbReference type="EMBL" id="OBZ70139.1"/>
    </source>
</evidence>
<evidence type="ECO:0000256" key="1">
    <source>
        <dbReference type="SAM" id="MobiDB-lite"/>
    </source>
</evidence>
<comment type="caution">
    <text evidence="3">The sequence shown here is derived from an EMBL/GenBank/DDBJ whole genome shotgun (WGS) entry which is preliminary data.</text>
</comment>
<organism evidence="3 4">
    <name type="scientific">Grifola frondosa</name>
    <name type="common">Maitake</name>
    <name type="synonym">Polyporus frondosus</name>
    <dbReference type="NCBI Taxonomy" id="5627"/>
    <lineage>
        <taxon>Eukaryota</taxon>
        <taxon>Fungi</taxon>
        <taxon>Dikarya</taxon>
        <taxon>Basidiomycota</taxon>
        <taxon>Agaricomycotina</taxon>
        <taxon>Agaricomycetes</taxon>
        <taxon>Polyporales</taxon>
        <taxon>Grifolaceae</taxon>
        <taxon>Grifola</taxon>
    </lineage>
</organism>
<dbReference type="EMBL" id="LUGG01000014">
    <property type="protein sequence ID" value="OBZ70139.1"/>
    <property type="molecule type" value="Genomic_DNA"/>
</dbReference>
<dbReference type="InterPro" id="IPR013637">
    <property type="entry name" value="Lys_sp_deMease-like_dom"/>
</dbReference>